<name>R9H4V2_9SPHI</name>
<protein>
    <submittedName>
        <fullName evidence="1">TonB-dependent receptor</fullName>
    </submittedName>
</protein>
<dbReference type="eggNOG" id="COG1629">
    <property type="taxonomic scope" value="Bacteria"/>
</dbReference>
<reference evidence="1 2" key="1">
    <citation type="journal article" date="2013" name="Genome Announc.">
        <title>Draft Genome Sequence of Arcticibacter svalbardensis Strain MN12-7T, a Member of the Family Sphingobacteriaceae Isolated from an Arctic Soil Sample.</title>
        <authorList>
            <person name="Shivaji S."/>
            <person name="Ara S."/>
            <person name="Prasad S."/>
            <person name="Manasa B.P."/>
            <person name="Begum Z."/>
            <person name="Singh A."/>
            <person name="Kumar Pinnaka A."/>
        </authorList>
    </citation>
    <scope>NUCLEOTIDE SEQUENCE [LARGE SCALE GENOMIC DNA]</scope>
    <source>
        <strain evidence="1 2">MN12-7</strain>
    </source>
</reference>
<organism evidence="1 2">
    <name type="scientific">Arcticibacter svalbardensis MN12-7</name>
    <dbReference type="NCBI Taxonomy" id="1150600"/>
    <lineage>
        <taxon>Bacteria</taxon>
        <taxon>Pseudomonadati</taxon>
        <taxon>Bacteroidota</taxon>
        <taxon>Sphingobacteriia</taxon>
        <taxon>Sphingobacteriales</taxon>
        <taxon>Sphingobacteriaceae</taxon>
        <taxon>Arcticibacter</taxon>
    </lineage>
</organism>
<sequence length="343" mass="38921">MTASFDVYQRETTDMITAGPTLPSVFGASSPNQNAADLITTGFDLSVRWNNNGQLAGKQISYDIGVVLSDYTSRITKFNNPNKLLSNYYVGQKVGEIWGYSLDGYFTSDEEAKNWPINQSFVNSTIIRSPGEWSTLHAGDIKFKDLNGDNIINNGKNTVDDHGDLKVIGNKLPRYSYGINGSVRWAGFDLSLFLQGVGRQDWYPGNNADKFWGFYSRPYFSYIPKDFESQIWSPENPNAYFPLLRGYTALNSGSELNSPNDKYIQNLSYLRLKNLTIGYNIPQTFIKNWKRNQFKIFFSGQNLMTLTNLNTKYIDPEQAIAEANGRVYPFFKIYSFGLNVSFL</sequence>
<evidence type="ECO:0000313" key="1">
    <source>
        <dbReference type="EMBL" id="EOR96179.1"/>
    </source>
</evidence>
<dbReference type="EMBL" id="AQPN01000022">
    <property type="protein sequence ID" value="EOR96179.1"/>
    <property type="molecule type" value="Genomic_DNA"/>
</dbReference>
<dbReference type="AlphaFoldDB" id="R9H4V2"/>
<proteinExistence type="predicted"/>
<dbReference type="SUPFAM" id="SSF56935">
    <property type="entry name" value="Porins"/>
    <property type="match status" value="1"/>
</dbReference>
<accession>R9H4V2</accession>
<evidence type="ECO:0000313" key="2">
    <source>
        <dbReference type="Proteomes" id="UP000014174"/>
    </source>
</evidence>
<keyword evidence="2" id="KW-1185">Reference proteome</keyword>
<dbReference type="Proteomes" id="UP000014174">
    <property type="component" value="Unassembled WGS sequence"/>
</dbReference>
<comment type="caution">
    <text evidence="1">The sequence shown here is derived from an EMBL/GenBank/DDBJ whole genome shotgun (WGS) entry which is preliminary data.</text>
</comment>
<keyword evidence="1" id="KW-0675">Receptor</keyword>
<dbReference type="STRING" id="1150600.ADIARSV_0584"/>
<gene>
    <name evidence="1" type="ORF">ADIARSV_0584</name>
</gene>
<dbReference type="PATRIC" id="fig|1150600.3.peg.574"/>